<dbReference type="PRINTS" id="PR00081">
    <property type="entry name" value="GDHRDH"/>
</dbReference>
<accession>A0ABV6Z3Z7</accession>
<dbReference type="PRINTS" id="PR00080">
    <property type="entry name" value="SDRFAMILY"/>
</dbReference>
<dbReference type="EMBL" id="JBHPBY010000436">
    <property type="protein sequence ID" value="MFC1853162.1"/>
    <property type="molecule type" value="Genomic_DNA"/>
</dbReference>
<dbReference type="SUPFAM" id="SSF51735">
    <property type="entry name" value="NAD(P)-binding Rossmann-fold domains"/>
    <property type="match status" value="1"/>
</dbReference>
<evidence type="ECO:0000256" key="2">
    <source>
        <dbReference type="ARBA" id="ARBA00023002"/>
    </source>
</evidence>
<dbReference type="PIRSF" id="PIRSF000126">
    <property type="entry name" value="11-beta-HSD1"/>
    <property type="match status" value="1"/>
</dbReference>
<keyword evidence="2 4" id="KW-0560">Oxidoreductase</keyword>
<dbReference type="Proteomes" id="UP001594351">
    <property type="component" value="Unassembled WGS sequence"/>
</dbReference>
<evidence type="ECO:0000256" key="1">
    <source>
        <dbReference type="ARBA" id="ARBA00006484"/>
    </source>
</evidence>
<dbReference type="PANTHER" id="PTHR44196:SF2">
    <property type="entry name" value="SHORT-CHAIN DEHYDROGENASE-RELATED"/>
    <property type="match status" value="1"/>
</dbReference>
<evidence type="ECO:0000256" key="3">
    <source>
        <dbReference type="RuleBase" id="RU000363"/>
    </source>
</evidence>
<dbReference type="GO" id="GO:0016491">
    <property type="term" value="F:oxidoreductase activity"/>
    <property type="evidence" value="ECO:0007669"/>
    <property type="project" value="UniProtKB-KW"/>
</dbReference>
<comment type="similarity">
    <text evidence="1 3">Belongs to the short-chain dehydrogenases/reductases (SDR) family.</text>
</comment>
<sequence>MSAENLKGRYALVTGASSGLGVDFARELASRGCNLILVARREDRLQSLQQELTAQYDEIEVTVTPLDLTASEAPQRLYDQILKAGKSVDILVNNAGFGVFGTHNDIPWEKEKNMLLLDIVVVAHLTKLFLKDMLDRNFGYILQVSSIGAYQPSPTYASYSATKSFVLSFGEALNYELRNTNVSCTVVSPGVTQTEFLEVAGQEPTLYQRTLMMKSPDVVRIGIKSMLKRKSSVIPGRLNALLAWSNRFVPRRLSAALTYRFMTLQ</sequence>
<dbReference type="Pfam" id="PF00106">
    <property type="entry name" value="adh_short"/>
    <property type="match status" value="1"/>
</dbReference>
<dbReference type="CDD" id="cd05233">
    <property type="entry name" value="SDR_c"/>
    <property type="match status" value="1"/>
</dbReference>
<gene>
    <name evidence="4" type="ORF">ACFL27_23440</name>
</gene>
<dbReference type="InterPro" id="IPR036291">
    <property type="entry name" value="NAD(P)-bd_dom_sf"/>
</dbReference>
<keyword evidence="5" id="KW-1185">Reference proteome</keyword>
<organism evidence="4 5">
    <name type="scientific">candidate division CSSED10-310 bacterium</name>
    <dbReference type="NCBI Taxonomy" id="2855610"/>
    <lineage>
        <taxon>Bacteria</taxon>
        <taxon>Bacteria division CSSED10-310</taxon>
    </lineage>
</organism>
<comment type="caution">
    <text evidence="4">The sequence shown here is derived from an EMBL/GenBank/DDBJ whole genome shotgun (WGS) entry which is preliminary data.</text>
</comment>
<evidence type="ECO:0000313" key="5">
    <source>
        <dbReference type="Proteomes" id="UP001594351"/>
    </source>
</evidence>
<protein>
    <submittedName>
        <fullName evidence="4">SDR family NAD(P)-dependent oxidoreductase</fullName>
        <ecNumber evidence="4">1.-.-.-</ecNumber>
    </submittedName>
</protein>
<dbReference type="InterPro" id="IPR002347">
    <property type="entry name" value="SDR_fam"/>
</dbReference>
<dbReference type="PANTHER" id="PTHR44196">
    <property type="entry name" value="DEHYDROGENASE/REDUCTASE SDR FAMILY MEMBER 7B"/>
    <property type="match status" value="1"/>
</dbReference>
<evidence type="ECO:0000313" key="4">
    <source>
        <dbReference type="EMBL" id="MFC1853162.1"/>
    </source>
</evidence>
<name>A0ABV6Z3Z7_UNCC1</name>
<dbReference type="Gene3D" id="3.40.50.720">
    <property type="entry name" value="NAD(P)-binding Rossmann-like Domain"/>
    <property type="match status" value="1"/>
</dbReference>
<proteinExistence type="inferred from homology"/>
<dbReference type="EC" id="1.-.-.-" evidence="4"/>
<reference evidence="4 5" key="1">
    <citation type="submission" date="2024-09" db="EMBL/GenBank/DDBJ databases">
        <title>Laminarin stimulates single cell rates of sulfate reduction while oxygen inhibits transcriptomic activity in coastal marine sediment.</title>
        <authorList>
            <person name="Lindsay M."/>
            <person name="Orcutt B."/>
            <person name="Emerson D."/>
            <person name="Stepanauskas R."/>
            <person name="D'Angelo T."/>
        </authorList>
    </citation>
    <scope>NUCLEOTIDE SEQUENCE [LARGE SCALE GENOMIC DNA]</scope>
    <source>
        <strain evidence="4">SAG AM-311-K15</strain>
    </source>
</reference>